<feature type="domain" description="Histidine kinase" evidence="6">
    <location>
        <begin position="404"/>
        <end position="624"/>
    </location>
</feature>
<keyword evidence="3 4" id="KW-0597">Phosphoprotein</keyword>
<feature type="transmembrane region" description="Helical" evidence="5">
    <location>
        <begin position="360"/>
        <end position="380"/>
    </location>
</feature>
<feature type="transmembrane region" description="Helical" evidence="5">
    <location>
        <begin position="330"/>
        <end position="348"/>
    </location>
</feature>
<dbReference type="STRING" id="926562.Oweho_2628"/>
<comment type="catalytic activity">
    <reaction evidence="1">
        <text>ATP + protein L-histidine = ADP + protein N-phospho-L-histidine.</text>
        <dbReference type="EC" id="2.7.13.3"/>
    </reaction>
</comment>
<dbReference type="Proteomes" id="UP000005631">
    <property type="component" value="Chromosome"/>
</dbReference>
<organism evidence="8 9">
    <name type="scientific">Owenweeksia hongkongensis (strain DSM 17368 / CIP 108786 / JCM 12287 / NRRL B-23963 / UST20020801)</name>
    <dbReference type="NCBI Taxonomy" id="926562"/>
    <lineage>
        <taxon>Bacteria</taxon>
        <taxon>Pseudomonadati</taxon>
        <taxon>Bacteroidota</taxon>
        <taxon>Flavobacteriia</taxon>
        <taxon>Flavobacteriales</taxon>
        <taxon>Owenweeksiaceae</taxon>
        <taxon>Owenweeksia</taxon>
    </lineage>
</organism>
<keyword evidence="5" id="KW-0812">Transmembrane</keyword>
<dbReference type="GO" id="GO:0000155">
    <property type="term" value="F:phosphorelay sensor kinase activity"/>
    <property type="evidence" value="ECO:0007669"/>
    <property type="project" value="InterPro"/>
</dbReference>
<dbReference type="PROSITE" id="PS50109">
    <property type="entry name" value="HIS_KIN"/>
    <property type="match status" value="1"/>
</dbReference>
<evidence type="ECO:0000313" key="8">
    <source>
        <dbReference type="EMBL" id="AEV33592.1"/>
    </source>
</evidence>
<gene>
    <name evidence="8" type="ordered locus">Oweho_2628</name>
</gene>
<evidence type="ECO:0000256" key="4">
    <source>
        <dbReference type="PROSITE-ProRule" id="PRU00169"/>
    </source>
</evidence>
<dbReference type="SUPFAM" id="SSF47384">
    <property type="entry name" value="Homodimeric domain of signal transducing histidine kinase"/>
    <property type="match status" value="1"/>
</dbReference>
<dbReference type="InterPro" id="IPR003594">
    <property type="entry name" value="HATPase_dom"/>
</dbReference>
<dbReference type="EMBL" id="CP003156">
    <property type="protein sequence ID" value="AEV33592.1"/>
    <property type="molecule type" value="Genomic_DNA"/>
</dbReference>
<dbReference type="OrthoDB" id="9811889at2"/>
<evidence type="ECO:0000256" key="3">
    <source>
        <dbReference type="ARBA" id="ARBA00022553"/>
    </source>
</evidence>
<dbReference type="EC" id="2.7.13.3" evidence="2"/>
<dbReference type="Gene3D" id="3.40.50.2300">
    <property type="match status" value="1"/>
</dbReference>
<dbReference type="Pfam" id="PF00512">
    <property type="entry name" value="HisKA"/>
    <property type="match status" value="1"/>
</dbReference>
<dbReference type="RefSeq" id="WP_014202941.1">
    <property type="nucleotide sequence ID" value="NC_016599.1"/>
</dbReference>
<feature type="transmembrane region" description="Helical" evidence="5">
    <location>
        <begin position="178"/>
        <end position="201"/>
    </location>
</feature>
<dbReference type="Pfam" id="PF02518">
    <property type="entry name" value="HATPase_c"/>
    <property type="match status" value="1"/>
</dbReference>
<dbReference type="SMART" id="SM00448">
    <property type="entry name" value="REC"/>
    <property type="match status" value="1"/>
</dbReference>
<evidence type="ECO:0000313" key="9">
    <source>
        <dbReference type="Proteomes" id="UP000005631"/>
    </source>
</evidence>
<dbReference type="SMART" id="SM00388">
    <property type="entry name" value="HisKA"/>
    <property type="match status" value="1"/>
</dbReference>
<dbReference type="InterPro" id="IPR036890">
    <property type="entry name" value="HATPase_C_sf"/>
</dbReference>
<dbReference type="Gene3D" id="1.10.287.130">
    <property type="match status" value="1"/>
</dbReference>
<dbReference type="KEGG" id="oho:Oweho_2628"/>
<dbReference type="InterPro" id="IPR036097">
    <property type="entry name" value="HisK_dim/P_sf"/>
</dbReference>
<dbReference type="InterPro" id="IPR011006">
    <property type="entry name" value="CheY-like_superfamily"/>
</dbReference>
<keyword evidence="9" id="KW-1185">Reference proteome</keyword>
<protein>
    <recommendedName>
        <fullName evidence="2">histidine kinase</fullName>
        <ecNumber evidence="2">2.7.13.3</ecNumber>
    </recommendedName>
</protein>
<feature type="domain" description="Response regulatory" evidence="7">
    <location>
        <begin position="647"/>
        <end position="762"/>
    </location>
</feature>
<dbReference type="HOGENOM" id="CLU_011115_1_1_10"/>
<feature type="transmembrane region" description="Helical" evidence="5">
    <location>
        <begin position="272"/>
        <end position="290"/>
    </location>
</feature>
<dbReference type="SUPFAM" id="SSF55874">
    <property type="entry name" value="ATPase domain of HSP90 chaperone/DNA topoisomerase II/histidine kinase"/>
    <property type="match status" value="1"/>
</dbReference>
<feature type="transmembrane region" description="Helical" evidence="5">
    <location>
        <begin position="302"/>
        <end position="323"/>
    </location>
</feature>
<dbReference type="PATRIC" id="fig|926562.3.peg.2641"/>
<proteinExistence type="predicted"/>
<name>G8R8Y4_OWEHD</name>
<sequence>MCINAQPSAKLGVLDLREVNFSGQTTVPLSGEWRVYPGEYYAQERIVDTAGLFFDPANGWYGERGGMFRKQQTGIATYDLTVVISEDAPNLSVKIPIINTAYKLLVNNEQVASVGKVGKFDETSEPYWEYFTRSVKLSPGRNNFRLIISNFDHHRAGMFQPIVLGEESHMNTIRNLRVGSVLFLTGCLLVAGVFALGLFWFKTSDVSGLLFFFFCIFYSFWVSTSSYVVIPSLLSDWTWISVIRLEYMTLAFSIIFYGYFINATLKENVKSWIFHLCTIISLLFISVTLFGEASLFTMVYPYFIAFMGIIYFLIIISALKLALFSHKLTWINLIGYTALCLVIVMRVLTSNGVIPEYKGLDVIGNITFIFSQAMFMAIMFGRKYRDTSLAALAASRTRDDFLNTMSHELKTPMNAILGMATFLEKSKLSNSQRDKLKAIKSNGESLMSLITDVLSISEVGTGKLKLKNTVLSIESCVDSALSLSKQHLNKEKVKFTSYIDPKLPKHVRGDSSRIKQVLMHVLNGAFKSTSKGVVELQVKLDSQDEDKVCVRFELSDTGNRNHDGSASSSFSLFKVGSLSGKSQKPAEGEMHMVKELVELMGGTLEISRVNTKGTKVVFTLALQTFDENTNRRTRSMFTGHEVDPTLKVLYAEDNPVNQKLIVLMLDALGLKVDIAKDGNEAVEMATKKYYNIILMDIQMPVMDGLEASRRIIQNSSARPIIIATTANLAEVDKRKCFEAGMNDFVSKPINQEELKLTIIKWQGLKKYLDDSDDSIVKLSS</sequence>
<dbReference type="CDD" id="cd17546">
    <property type="entry name" value="REC_hyHK_CKI1_RcsC-like"/>
    <property type="match status" value="1"/>
</dbReference>
<dbReference type="InterPro" id="IPR003661">
    <property type="entry name" value="HisK_dim/P_dom"/>
</dbReference>
<keyword evidence="5" id="KW-1133">Transmembrane helix</keyword>
<keyword evidence="8" id="KW-0808">Transferase</keyword>
<evidence type="ECO:0000256" key="2">
    <source>
        <dbReference type="ARBA" id="ARBA00012438"/>
    </source>
</evidence>
<dbReference type="CDD" id="cd00082">
    <property type="entry name" value="HisKA"/>
    <property type="match status" value="1"/>
</dbReference>
<dbReference type="SUPFAM" id="SSF52172">
    <property type="entry name" value="CheY-like"/>
    <property type="match status" value="1"/>
</dbReference>
<dbReference type="eggNOG" id="COG0784">
    <property type="taxonomic scope" value="Bacteria"/>
</dbReference>
<dbReference type="Pfam" id="PF00072">
    <property type="entry name" value="Response_reg"/>
    <property type="match status" value="1"/>
</dbReference>
<feature type="modified residue" description="4-aspartylphosphate" evidence="4">
    <location>
        <position position="696"/>
    </location>
</feature>
<feature type="transmembrane region" description="Helical" evidence="5">
    <location>
        <begin position="242"/>
        <end position="260"/>
    </location>
</feature>
<dbReference type="InterPro" id="IPR011623">
    <property type="entry name" value="7TMR_DISM_rcpt_extracell_dom1"/>
</dbReference>
<dbReference type="PANTHER" id="PTHR45339:SF5">
    <property type="entry name" value="HISTIDINE KINASE"/>
    <property type="match status" value="1"/>
</dbReference>
<dbReference type="PANTHER" id="PTHR45339">
    <property type="entry name" value="HYBRID SIGNAL TRANSDUCTION HISTIDINE KINASE J"/>
    <property type="match status" value="1"/>
</dbReference>
<dbReference type="InterPro" id="IPR001789">
    <property type="entry name" value="Sig_transdc_resp-reg_receiver"/>
</dbReference>
<dbReference type="PROSITE" id="PS50110">
    <property type="entry name" value="RESPONSE_REGULATORY"/>
    <property type="match status" value="1"/>
</dbReference>
<keyword evidence="8" id="KW-0418">Kinase</keyword>
<dbReference type="eggNOG" id="COG2205">
    <property type="taxonomic scope" value="Bacteria"/>
</dbReference>
<accession>G8R8Y4</accession>
<dbReference type="InterPro" id="IPR005467">
    <property type="entry name" value="His_kinase_dom"/>
</dbReference>
<dbReference type="Gene3D" id="3.30.565.10">
    <property type="entry name" value="Histidine kinase-like ATPase, C-terminal domain"/>
    <property type="match status" value="1"/>
</dbReference>
<dbReference type="Pfam" id="PF07695">
    <property type="entry name" value="7TMR-DISM_7TM"/>
    <property type="match status" value="1"/>
</dbReference>
<evidence type="ECO:0000259" key="6">
    <source>
        <dbReference type="PROSITE" id="PS50109"/>
    </source>
</evidence>
<feature type="transmembrane region" description="Helical" evidence="5">
    <location>
        <begin position="208"/>
        <end position="230"/>
    </location>
</feature>
<reference evidence="8 9" key="1">
    <citation type="journal article" date="2012" name="Stand. Genomic Sci.">
        <title>Genome sequence of the orange-pigmented seawater bacterium Owenweeksia hongkongensis type strain (UST20020801(T)).</title>
        <authorList>
            <person name="Riedel T."/>
            <person name="Held B."/>
            <person name="Nolan M."/>
            <person name="Lucas S."/>
            <person name="Lapidus A."/>
            <person name="Tice H."/>
            <person name="Del Rio T.G."/>
            <person name="Cheng J.F."/>
            <person name="Han C."/>
            <person name="Tapia R."/>
            <person name="Goodwin L.A."/>
            <person name="Pitluck S."/>
            <person name="Liolios K."/>
            <person name="Mavromatis K."/>
            <person name="Pagani I."/>
            <person name="Ivanova N."/>
            <person name="Mikhailova N."/>
            <person name="Pati A."/>
            <person name="Chen A."/>
            <person name="Palaniappan K."/>
            <person name="Rohde M."/>
            <person name="Tindall B.J."/>
            <person name="Detter J.C."/>
            <person name="Goker M."/>
            <person name="Woyke T."/>
            <person name="Bristow J."/>
            <person name="Eisen J.A."/>
            <person name="Markowitz V."/>
            <person name="Hugenholtz P."/>
            <person name="Klenk H.P."/>
            <person name="Kyrpides N.C."/>
        </authorList>
    </citation>
    <scope>NUCLEOTIDE SEQUENCE</scope>
    <source>
        <strain evidence="9">DSM 17368 / JCM 12287 / NRRL B-23963</strain>
    </source>
</reference>
<keyword evidence="5" id="KW-0472">Membrane</keyword>
<dbReference type="AlphaFoldDB" id="G8R8Y4"/>
<evidence type="ECO:0000256" key="1">
    <source>
        <dbReference type="ARBA" id="ARBA00000085"/>
    </source>
</evidence>
<evidence type="ECO:0000256" key="5">
    <source>
        <dbReference type="SAM" id="Phobius"/>
    </source>
</evidence>
<evidence type="ECO:0000259" key="7">
    <source>
        <dbReference type="PROSITE" id="PS50110"/>
    </source>
</evidence>